<proteinExistence type="inferred from homology"/>
<comment type="subcellular location">
    <subcellularLocation>
        <location evidence="1">Cytoplasm</location>
    </subcellularLocation>
</comment>
<dbReference type="Pfam" id="PF01895">
    <property type="entry name" value="PhoU"/>
    <property type="match status" value="2"/>
</dbReference>
<dbReference type="Gene3D" id="1.20.58.220">
    <property type="entry name" value="Phosphate transport system protein phou homolog 2, domain 2"/>
    <property type="match status" value="1"/>
</dbReference>
<dbReference type="PANTHER" id="PTHR42930:SF3">
    <property type="entry name" value="PHOSPHATE-SPECIFIC TRANSPORT SYSTEM ACCESSORY PROTEIN PHOU"/>
    <property type="match status" value="1"/>
</dbReference>
<protein>
    <submittedName>
        <fullName evidence="9">Phosphate signaling complex protein PhoU</fullName>
    </submittedName>
</protein>
<evidence type="ECO:0000256" key="6">
    <source>
        <dbReference type="ARBA" id="ARBA00022592"/>
    </source>
</evidence>
<comment type="subunit">
    <text evidence="3">Homodimer.</text>
</comment>
<feature type="coiled-coil region" evidence="7">
    <location>
        <begin position="42"/>
        <end position="69"/>
    </location>
</feature>
<evidence type="ECO:0000256" key="5">
    <source>
        <dbReference type="ARBA" id="ARBA00022490"/>
    </source>
</evidence>
<dbReference type="Proteomes" id="UP000318080">
    <property type="component" value="Unassembled WGS sequence"/>
</dbReference>
<keyword evidence="6" id="KW-0592">Phosphate transport</keyword>
<dbReference type="AlphaFoldDB" id="A0A540R9R9"/>
<dbReference type="STRING" id="1686286.GCA_900092335_00337"/>
<accession>A0A540R9R9</accession>
<keyword evidence="10" id="KW-1185">Reference proteome</keyword>
<comment type="similarity">
    <text evidence="2">Belongs to the PhoU family.</text>
</comment>
<keyword evidence="5" id="KW-0963">Cytoplasm</keyword>
<evidence type="ECO:0000256" key="4">
    <source>
        <dbReference type="ARBA" id="ARBA00022448"/>
    </source>
</evidence>
<dbReference type="GO" id="GO:0045936">
    <property type="term" value="P:negative regulation of phosphate metabolic process"/>
    <property type="evidence" value="ECO:0007669"/>
    <property type="project" value="InterPro"/>
</dbReference>
<keyword evidence="7" id="KW-0175">Coiled coil</keyword>
<comment type="caution">
    <text evidence="9">The sequence shown here is derived from an EMBL/GenBank/DDBJ whole genome shotgun (WGS) entry which is preliminary data.</text>
</comment>
<dbReference type="EMBL" id="VHIR01000002">
    <property type="protein sequence ID" value="TQE44489.1"/>
    <property type="molecule type" value="Genomic_DNA"/>
</dbReference>
<evidence type="ECO:0000256" key="1">
    <source>
        <dbReference type="ARBA" id="ARBA00004496"/>
    </source>
</evidence>
<evidence type="ECO:0000259" key="8">
    <source>
        <dbReference type="Pfam" id="PF01895"/>
    </source>
</evidence>
<dbReference type="GO" id="GO:0005737">
    <property type="term" value="C:cytoplasm"/>
    <property type="evidence" value="ECO:0007669"/>
    <property type="project" value="UniProtKB-SubCell"/>
</dbReference>
<dbReference type="GeneID" id="79851691"/>
<dbReference type="RefSeq" id="WP_066490302.1">
    <property type="nucleotide sequence ID" value="NZ_DYVA01000042.1"/>
</dbReference>
<sequence>MRTAYREHLDNFSHDLIGMCDGVEQMMKLASSGLLTADLQKAEEALSLKDDLEETRARCEERAVSLLALENPMGKDLRQVVSSIYIVEDLYRMGNLAKHIATAARRRHPEPAIPDAYRGFFEEYTRLCIHLLEQTRDNLIAPDPDLAIQAAKDDDAVDDINGHLMSVLTQREWTESTRAAVDMALLSRFFERFADHAVSVNSRIVFLVTGLAPERYLAKKDEEARAEDFEERFADITKQFRN</sequence>
<feature type="domain" description="PhoU" evidence="8">
    <location>
        <begin position="124"/>
        <end position="201"/>
    </location>
</feature>
<dbReference type="GO" id="GO:0030643">
    <property type="term" value="P:intracellular phosphate ion homeostasis"/>
    <property type="evidence" value="ECO:0007669"/>
    <property type="project" value="InterPro"/>
</dbReference>
<evidence type="ECO:0000313" key="9">
    <source>
        <dbReference type="EMBL" id="TQE44489.1"/>
    </source>
</evidence>
<evidence type="ECO:0000256" key="3">
    <source>
        <dbReference type="ARBA" id="ARBA00011738"/>
    </source>
</evidence>
<name>A0A540R9R9_9CORY</name>
<evidence type="ECO:0000256" key="7">
    <source>
        <dbReference type="SAM" id="Coils"/>
    </source>
</evidence>
<dbReference type="InterPro" id="IPR026022">
    <property type="entry name" value="PhoU_dom"/>
</dbReference>
<dbReference type="InterPro" id="IPR028366">
    <property type="entry name" value="PhoU"/>
</dbReference>
<dbReference type="FunFam" id="1.20.58.220:FF:000004">
    <property type="entry name" value="Phosphate-specific transport system accessory protein PhoU"/>
    <property type="match status" value="1"/>
</dbReference>
<dbReference type="NCBIfam" id="TIGR02135">
    <property type="entry name" value="phoU_full"/>
    <property type="match status" value="1"/>
</dbReference>
<keyword evidence="4" id="KW-0813">Transport</keyword>
<feature type="domain" description="PhoU" evidence="8">
    <location>
        <begin position="18"/>
        <end position="102"/>
    </location>
</feature>
<reference evidence="9 10" key="1">
    <citation type="submission" date="2019-06" db="EMBL/GenBank/DDBJ databases">
        <title>Draft genome of C. phoceense Strain 272.</title>
        <authorList>
            <person name="Pacheco L.G.C."/>
            <person name="Barberis C.M."/>
            <person name="Almuzara M.N."/>
            <person name="Traglia G.M."/>
            <person name="Santos C.S."/>
            <person name="Rocha D.J.P.G."/>
            <person name="Aguiar E.R.G.R."/>
            <person name="Vay C.A."/>
        </authorList>
    </citation>
    <scope>NUCLEOTIDE SEQUENCE [LARGE SCALE GENOMIC DNA]</scope>
    <source>
        <strain evidence="9 10">272</strain>
    </source>
</reference>
<evidence type="ECO:0000313" key="10">
    <source>
        <dbReference type="Proteomes" id="UP000318080"/>
    </source>
</evidence>
<dbReference type="GO" id="GO:0006817">
    <property type="term" value="P:phosphate ion transport"/>
    <property type="evidence" value="ECO:0007669"/>
    <property type="project" value="UniProtKB-KW"/>
</dbReference>
<dbReference type="SUPFAM" id="SSF109755">
    <property type="entry name" value="PhoU-like"/>
    <property type="match status" value="1"/>
</dbReference>
<evidence type="ECO:0000256" key="2">
    <source>
        <dbReference type="ARBA" id="ARBA00008107"/>
    </source>
</evidence>
<dbReference type="PANTHER" id="PTHR42930">
    <property type="entry name" value="PHOSPHATE-SPECIFIC TRANSPORT SYSTEM ACCESSORY PROTEIN PHOU"/>
    <property type="match status" value="1"/>
</dbReference>
<organism evidence="9 10">
    <name type="scientific">Corynebacterium phoceense</name>
    <dbReference type="NCBI Taxonomy" id="1686286"/>
    <lineage>
        <taxon>Bacteria</taxon>
        <taxon>Bacillati</taxon>
        <taxon>Actinomycetota</taxon>
        <taxon>Actinomycetes</taxon>
        <taxon>Mycobacteriales</taxon>
        <taxon>Corynebacteriaceae</taxon>
        <taxon>Corynebacterium</taxon>
    </lineage>
</organism>
<dbReference type="InterPro" id="IPR038078">
    <property type="entry name" value="PhoU-like_sf"/>
</dbReference>
<gene>
    <name evidence="9" type="primary">phoU</name>
    <name evidence="9" type="ORF">EJK80_02635</name>
</gene>